<evidence type="ECO:0000313" key="2">
    <source>
        <dbReference type="EMBL" id="CBH16733.1"/>
    </source>
</evidence>
<protein>
    <submittedName>
        <fullName evidence="2">Uncharacterized protein</fullName>
    </submittedName>
</protein>
<feature type="transmembrane region" description="Helical" evidence="1">
    <location>
        <begin position="73"/>
        <end position="98"/>
    </location>
</feature>
<keyword evidence="1" id="KW-0812">Transmembrane</keyword>
<feature type="transmembrane region" description="Helical" evidence="1">
    <location>
        <begin position="6"/>
        <end position="25"/>
    </location>
</feature>
<keyword evidence="1" id="KW-0472">Membrane</keyword>
<name>D0A0H5_TRYB9</name>
<evidence type="ECO:0000256" key="1">
    <source>
        <dbReference type="SAM" id="Phobius"/>
    </source>
</evidence>
<keyword evidence="1" id="KW-1133">Transmembrane helix</keyword>
<dbReference type="AlphaFoldDB" id="D0A0H5"/>
<sequence length="187" mass="21649">MIAINLFVSLFARFVFVTFCCSSSIRVPSFREGGFNLFVNPFCFCVFVCLCCLCCCCFVFFLCHLTSSPSPFFVFPLCMCTYIAYSFFFPIFLLLFSSRTFCLISPFPRYILFWGLQLPNIYIYICFIYLNGVTFPAASLRAFKTLLFFFSLSSPLNPSINLLLHVFRRLPASLQWLHLPTPPKKKK</sequence>
<dbReference type="RefSeq" id="XP_011778997.1">
    <property type="nucleotide sequence ID" value="XM_011780695.1"/>
</dbReference>
<feature type="transmembrane region" description="Helical" evidence="1">
    <location>
        <begin position="37"/>
        <end position="61"/>
    </location>
</feature>
<dbReference type="VEuPathDB" id="TriTrypDB:Tbg972.10.18360"/>
<organism evidence="2 3">
    <name type="scientific">Trypanosoma brucei gambiense (strain MHOM/CI/86/DAL972)</name>
    <dbReference type="NCBI Taxonomy" id="679716"/>
    <lineage>
        <taxon>Eukaryota</taxon>
        <taxon>Discoba</taxon>
        <taxon>Euglenozoa</taxon>
        <taxon>Kinetoplastea</taxon>
        <taxon>Metakinetoplastina</taxon>
        <taxon>Trypanosomatida</taxon>
        <taxon>Trypanosomatidae</taxon>
        <taxon>Trypanosoma</taxon>
    </lineage>
</organism>
<accession>D0A0H5</accession>
<evidence type="ECO:0000313" key="3">
    <source>
        <dbReference type="Proteomes" id="UP000002316"/>
    </source>
</evidence>
<gene>
    <name evidence="2" type="ORF">TbgDal_X18360</name>
</gene>
<dbReference type="EMBL" id="FN554973">
    <property type="protein sequence ID" value="CBH16733.1"/>
    <property type="molecule type" value="Genomic_DNA"/>
</dbReference>
<reference evidence="3" key="1">
    <citation type="journal article" date="2010" name="PLoS Negl. Trop. Dis.">
        <title>The genome sequence of Trypanosoma brucei gambiense, causative agent of chronic human african trypanosomiasis.</title>
        <authorList>
            <person name="Jackson A.P."/>
            <person name="Sanders M."/>
            <person name="Berry A."/>
            <person name="McQuillan J."/>
            <person name="Aslett M.A."/>
            <person name="Quail M.A."/>
            <person name="Chukualim B."/>
            <person name="Capewell P."/>
            <person name="MacLeod A."/>
            <person name="Melville S.E."/>
            <person name="Gibson W."/>
            <person name="Barry J.D."/>
            <person name="Berriman M."/>
            <person name="Hertz-Fowler C."/>
        </authorList>
    </citation>
    <scope>NUCLEOTIDE SEQUENCE [LARGE SCALE GENOMIC DNA]</scope>
    <source>
        <strain evidence="3">MHOM/CI/86/DAL972</strain>
    </source>
</reference>
<dbReference type="Proteomes" id="UP000002316">
    <property type="component" value="Chromosome 10"/>
</dbReference>
<feature type="transmembrane region" description="Helical" evidence="1">
    <location>
        <begin position="110"/>
        <end position="130"/>
    </location>
</feature>
<dbReference type="KEGG" id="tbg:TbgDal_X18360"/>
<proteinExistence type="predicted"/>
<dbReference type="GeneID" id="23865083"/>
<feature type="transmembrane region" description="Helical" evidence="1">
    <location>
        <begin position="142"/>
        <end position="164"/>
    </location>
</feature>